<name>A0A4R6SEJ5_LABRH</name>
<dbReference type="PRINTS" id="PR00081">
    <property type="entry name" value="GDHRDH"/>
</dbReference>
<comment type="caution">
    <text evidence="4">The sequence shown here is derived from an EMBL/GenBank/DDBJ whole genome shotgun (WGS) entry which is preliminary data.</text>
</comment>
<organism evidence="4 5">
    <name type="scientific">Labedaea rhizosphaerae</name>
    <dbReference type="NCBI Taxonomy" id="598644"/>
    <lineage>
        <taxon>Bacteria</taxon>
        <taxon>Bacillati</taxon>
        <taxon>Actinomycetota</taxon>
        <taxon>Actinomycetes</taxon>
        <taxon>Pseudonocardiales</taxon>
        <taxon>Pseudonocardiaceae</taxon>
        <taxon>Labedaea</taxon>
    </lineage>
</organism>
<evidence type="ECO:0000313" key="5">
    <source>
        <dbReference type="Proteomes" id="UP000295444"/>
    </source>
</evidence>
<dbReference type="OrthoDB" id="4288312at2"/>
<dbReference type="InterPro" id="IPR002347">
    <property type="entry name" value="SDR_fam"/>
</dbReference>
<evidence type="ECO:0000313" key="4">
    <source>
        <dbReference type="EMBL" id="TDP97555.1"/>
    </source>
</evidence>
<dbReference type="SUPFAM" id="SSF51735">
    <property type="entry name" value="NAD(P)-binding Rossmann-fold domains"/>
    <property type="match status" value="1"/>
</dbReference>
<dbReference type="FunFam" id="3.40.50.720:FF:000084">
    <property type="entry name" value="Short-chain dehydrogenase reductase"/>
    <property type="match status" value="1"/>
</dbReference>
<dbReference type="Pfam" id="PF13561">
    <property type="entry name" value="adh_short_C2"/>
    <property type="match status" value="1"/>
</dbReference>
<dbReference type="EMBL" id="SNXZ01000003">
    <property type="protein sequence ID" value="TDP97555.1"/>
    <property type="molecule type" value="Genomic_DNA"/>
</dbReference>
<dbReference type="Proteomes" id="UP000295444">
    <property type="component" value="Unassembled WGS sequence"/>
</dbReference>
<reference evidence="4 5" key="1">
    <citation type="submission" date="2019-03" db="EMBL/GenBank/DDBJ databases">
        <title>Genomic Encyclopedia of Type Strains, Phase IV (KMG-IV): sequencing the most valuable type-strain genomes for metagenomic binning, comparative biology and taxonomic classification.</title>
        <authorList>
            <person name="Goeker M."/>
        </authorList>
    </citation>
    <scope>NUCLEOTIDE SEQUENCE [LARGE SCALE GENOMIC DNA]</scope>
    <source>
        <strain evidence="4 5">DSM 45361</strain>
    </source>
</reference>
<proteinExistence type="inferred from homology"/>
<comment type="similarity">
    <text evidence="1">Belongs to the short-chain dehydrogenases/reductases (SDR) family.</text>
</comment>
<keyword evidence="5" id="KW-1185">Reference proteome</keyword>
<dbReference type="InterPro" id="IPR050259">
    <property type="entry name" value="SDR"/>
</dbReference>
<dbReference type="PANTHER" id="PTHR42879:SF2">
    <property type="entry name" value="3-OXOACYL-[ACYL-CARRIER-PROTEIN] REDUCTASE FABG"/>
    <property type="match status" value="1"/>
</dbReference>
<gene>
    <name evidence="4" type="ORF">EV186_103519</name>
</gene>
<keyword evidence="2" id="KW-0560">Oxidoreductase</keyword>
<accession>A0A4R6SEJ5</accession>
<evidence type="ECO:0000256" key="2">
    <source>
        <dbReference type="ARBA" id="ARBA00023002"/>
    </source>
</evidence>
<protein>
    <submittedName>
        <fullName evidence="4">3-oxoacyl-[acyl-carrier protein] reductase</fullName>
    </submittedName>
</protein>
<dbReference type="InterPro" id="IPR036291">
    <property type="entry name" value="NAD(P)-bd_dom_sf"/>
</dbReference>
<dbReference type="InterPro" id="IPR057326">
    <property type="entry name" value="KR_dom"/>
</dbReference>
<dbReference type="AlphaFoldDB" id="A0A4R6SEJ5"/>
<dbReference type="CDD" id="cd05233">
    <property type="entry name" value="SDR_c"/>
    <property type="match status" value="1"/>
</dbReference>
<dbReference type="PANTHER" id="PTHR42879">
    <property type="entry name" value="3-OXOACYL-(ACYL-CARRIER-PROTEIN) REDUCTASE"/>
    <property type="match status" value="1"/>
</dbReference>
<evidence type="ECO:0000259" key="3">
    <source>
        <dbReference type="SMART" id="SM00822"/>
    </source>
</evidence>
<dbReference type="Gene3D" id="3.40.50.720">
    <property type="entry name" value="NAD(P)-binding Rossmann-like Domain"/>
    <property type="match status" value="1"/>
</dbReference>
<dbReference type="SMART" id="SM00822">
    <property type="entry name" value="PKS_KR"/>
    <property type="match status" value="1"/>
</dbReference>
<feature type="domain" description="Ketoreductase" evidence="3">
    <location>
        <begin position="10"/>
        <end position="192"/>
    </location>
</feature>
<dbReference type="PRINTS" id="PR00080">
    <property type="entry name" value="SDRFAMILY"/>
</dbReference>
<dbReference type="RefSeq" id="WP_133850740.1">
    <property type="nucleotide sequence ID" value="NZ_SNXZ01000003.1"/>
</dbReference>
<sequence length="255" mass="26115">MTSYSGFEGKVAVVTGGSRGIGARTARLLGEQGAKVVVSGRDETAMAGVVAAIERDGGTAMAVAAEATSMAALEHLRDRAEAEFGPVDVLMAFAGGNPSRPKPLMEMSEQEWRTAVDENLTATFLALRAFVPGMISRGSGAVVTMSSSAGRMAGMVSPGAYSAAKAGVVMLSQKVATEVGPAGVRVNCVAPSSIRTERVSANMPPEIAKQIAEMHPLKRIGETADVAEAAVFLASDSASWLTGITIDVAGGRITS</sequence>
<evidence type="ECO:0000256" key="1">
    <source>
        <dbReference type="ARBA" id="ARBA00006484"/>
    </source>
</evidence>
<dbReference type="GO" id="GO:0016491">
    <property type="term" value="F:oxidoreductase activity"/>
    <property type="evidence" value="ECO:0007669"/>
    <property type="project" value="UniProtKB-KW"/>
</dbReference>